<evidence type="ECO:0000313" key="2">
    <source>
        <dbReference type="Proteomes" id="UP000549882"/>
    </source>
</evidence>
<name>A0A7W8XND6_9HYPH</name>
<evidence type="ECO:0000313" key="1">
    <source>
        <dbReference type="EMBL" id="MBB5572430.1"/>
    </source>
</evidence>
<protein>
    <submittedName>
        <fullName evidence="1">Uncharacterized protein</fullName>
    </submittedName>
</protein>
<gene>
    <name evidence="1" type="ORF">GGD50_001006</name>
</gene>
<comment type="caution">
    <text evidence="1">The sequence shown here is derived from an EMBL/GenBank/DDBJ whole genome shotgun (WGS) entry which is preliminary data.</text>
</comment>
<proteinExistence type="predicted"/>
<keyword evidence="2" id="KW-1185">Reference proteome</keyword>
<accession>A0A7W8XND6</accession>
<sequence length="52" mass="6180">MTGKRLPERAPGMFLFLLIYINRYATSGFEKNIRFRWKNPNFGTKSAKLDRK</sequence>
<dbReference type="EMBL" id="JACHBI010000001">
    <property type="protein sequence ID" value="MBB5572430.1"/>
    <property type="molecule type" value="Genomic_DNA"/>
</dbReference>
<dbReference type="AlphaFoldDB" id="A0A7W8XND6"/>
<dbReference type="Proteomes" id="UP000549882">
    <property type="component" value="Unassembled WGS sequence"/>
</dbReference>
<organism evidence="1 2">
    <name type="scientific">Rhizobium paranaense</name>
    <dbReference type="NCBI Taxonomy" id="1650438"/>
    <lineage>
        <taxon>Bacteria</taxon>
        <taxon>Pseudomonadati</taxon>
        <taxon>Pseudomonadota</taxon>
        <taxon>Alphaproteobacteria</taxon>
        <taxon>Hyphomicrobiales</taxon>
        <taxon>Rhizobiaceae</taxon>
        <taxon>Rhizobium/Agrobacterium group</taxon>
        <taxon>Rhizobium</taxon>
    </lineage>
</organism>
<reference evidence="1 2" key="1">
    <citation type="submission" date="2020-08" db="EMBL/GenBank/DDBJ databases">
        <title>Genomic Encyclopedia of Type Strains, Phase IV (KMG-V): Genome sequencing to study the core and pangenomes of soil and plant-associated prokaryotes.</title>
        <authorList>
            <person name="Whitman W."/>
        </authorList>
    </citation>
    <scope>NUCLEOTIDE SEQUENCE [LARGE SCALE GENOMIC DNA]</scope>
    <source>
        <strain evidence="1 2">SEMIA 4064</strain>
    </source>
</reference>